<dbReference type="Proteomes" id="UP000435036">
    <property type="component" value="Unassembled WGS sequence"/>
</dbReference>
<reference evidence="1 3" key="1">
    <citation type="submission" date="2019-12" db="EMBL/GenBank/DDBJ databases">
        <authorList>
            <person name="Dong K."/>
        </authorList>
    </citation>
    <scope>NUCLEOTIDE SEQUENCE [LARGE SCALE GENOMIC DNA]</scope>
    <source>
        <strain evidence="1 3">JCM 31225</strain>
    </source>
</reference>
<organism evidence="1 3">
    <name type="scientific">Sphingobacterium humi</name>
    <dbReference type="NCBI Taxonomy" id="1796905"/>
    <lineage>
        <taxon>Bacteria</taxon>
        <taxon>Pseudomonadati</taxon>
        <taxon>Bacteroidota</taxon>
        <taxon>Sphingobacteriia</taxon>
        <taxon>Sphingobacteriales</taxon>
        <taxon>Sphingobacteriaceae</taxon>
        <taxon>Sphingobacterium</taxon>
    </lineage>
</organism>
<evidence type="ECO:0008006" key="4">
    <source>
        <dbReference type="Google" id="ProtNLM"/>
    </source>
</evidence>
<dbReference type="EMBL" id="WSQA01000002">
    <property type="protein sequence ID" value="MVZ61124.1"/>
    <property type="molecule type" value="Genomic_DNA"/>
</dbReference>
<evidence type="ECO:0000313" key="1">
    <source>
        <dbReference type="EMBL" id="MVZ60393.1"/>
    </source>
</evidence>
<gene>
    <name evidence="1" type="ORF">GQF63_00010</name>
    <name evidence="2" type="ORF">GQF63_03730</name>
</gene>
<keyword evidence="3" id="KW-1185">Reference proteome</keyword>
<proteinExistence type="predicted"/>
<evidence type="ECO:0000313" key="3">
    <source>
        <dbReference type="Proteomes" id="UP000435036"/>
    </source>
</evidence>
<evidence type="ECO:0000313" key="2">
    <source>
        <dbReference type="EMBL" id="MVZ61124.1"/>
    </source>
</evidence>
<protein>
    <recommendedName>
        <fullName evidence="4">Transposase</fullName>
    </recommendedName>
</protein>
<sequence length="113" mass="13094">MPLIIPQGVSDYFEMTHYTQEAGRLDIFLEEMNVIPEEFQKNKLTSKGFFEPVTLQDFPIRGQQVYLHVKRRRWLNQDSNKVVSRNWELVAKGTRITQDFAAFLKGISGQSGS</sequence>
<name>A0A6N8KSI5_9SPHI</name>
<dbReference type="EMBL" id="WSQA01000001">
    <property type="protein sequence ID" value="MVZ60393.1"/>
    <property type="molecule type" value="Genomic_DNA"/>
</dbReference>
<dbReference type="OrthoDB" id="1119824at2"/>
<accession>A0A6N8KSI5</accession>
<comment type="caution">
    <text evidence="1">The sequence shown here is derived from an EMBL/GenBank/DDBJ whole genome shotgun (WGS) entry which is preliminary data.</text>
</comment>
<dbReference type="AlphaFoldDB" id="A0A6N8KSI5"/>